<accession>A0A381Y1B3</accession>
<evidence type="ECO:0000313" key="1">
    <source>
        <dbReference type="EMBL" id="SVA70451.1"/>
    </source>
</evidence>
<proteinExistence type="predicted"/>
<protein>
    <submittedName>
        <fullName evidence="1">Uncharacterized protein</fullName>
    </submittedName>
</protein>
<organism evidence="1">
    <name type="scientific">marine metagenome</name>
    <dbReference type="NCBI Taxonomy" id="408172"/>
    <lineage>
        <taxon>unclassified sequences</taxon>
        <taxon>metagenomes</taxon>
        <taxon>ecological metagenomes</taxon>
    </lineage>
</organism>
<feature type="non-terminal residue" evidence="1">
    <location>
        <position position="35"/>
    </location>
</feature>
<reference evidence="1" key="1">
    <citation type="submission" date="2018-05" db="EMBL/GenBank/DDBJ databases">
        <authorList>
            <person name="Lanie J.A."/>
            <person name="Ng W.-L."/>
            <person name="Kazmierczak K.M."/>
            <person name="Andrzejewski T.M."/>
            <person name="Davidsen T.M."/>
            <person name="Wayne K.J."/>
            <person name="Tettelin H."/>
            <person name="Glass J.I."/>
            <person name="Rusch D."/>
            <person name="Podicherti R."/>
            <person name="Tsui H.-C.T."/>
            <person name="Winkler M.E."/>
        </authorList>
    </citation>
    <scope>NUCLEOTIDE SEQUENCE</scope>
</reference>
<sequence>MAFIILDIETFPRPYIDETIEEAVTEKVKSYIDQT</sequence>
<gene>
    <name evidence="1" type="ORF">METZ01_LOCUS123305</name>
</gene>
<dbReference type="AlphaFoldDB" id="A0A381Y1B3"/>
<dbReference type="EMBL" id="UINC01017036">
    <property type="protein sequence ID" value="SVA70451.1"/>
    <property type="molecule type" value="Genomic_DNA"/>
</dbReference>
<name>A0A381Y1B3_9ZZZZ</name>